<gene>
    <name evidence="1" type="ORF">THERMOS_195</name>
</gene>
<sequence length="399" mass="46490">MQGLLQNILLLKPISGKIRALDKNDIVGIMRMTRLKNDASASIKGSIYQFYVALEECFKLVENESIYIEKYGDVTSDGTQMEVKNYTKSLTNLDPNFWKTLKNWLNDDFDISPYKNLILLTTQNIGSQCLFKDWNEQSDSNSKIEILQKIEEKSQSESKISKVLNFVLDEGRREKLLQILEKFEIYCSKPKDDIYYKELKDKYCKHIPEENKNNYIDALMGYIISPEVSNNGWKIKYVDFSQKAQTLTEKYVQNSTIFPDIKKPSPISDKNYLFVKKIQDIEYEAVVSDAISDFIRTRSAINTELQQYQFNQEDYRGYEENIYNNYIAKRRILSRSADKGGIIGKSQDLYDEITGQNSPNFKNFNDTPTYFRNGLLHEMANDGEIPDKVVWKIKVDNNE</sequence>
<dbReference type="AlphaFoldDB" id="A0A8H9CF62"/>
<proteinExistence type="predicted"/>
<organism evidence="1 2">
    <name type="scientific">Bathymodiolus thermophilus thioautotrophic gill symbiont</name>
    <dbReference type="NCBI Taxonomy" id="2360"/>
    <lineage>
        <taxon>Bacteria</taxon>
        <taxon>Pseudomonadati</taxon>
        <taxon>Pseudomonadota</taxon>
        <taxon>Gammaproteobacteria</taxon>
        <taxon>sulfur-oxidizing symbionts</taxon>
    </lineage>
</organism>
<dbReference type="EMBL" id="CAESAQ020000014">
    <property type="protein sequence ID" value="CAB5494945.1"/>
    <property type="molecule type" value="Genomic_DNA"/>
</dbReference>
<keyword evidence="2" id="KW-1185">Reference proteome</keyword>
<accession>A0A8H9CF62</accession>
<evidence type="ECO:0000313" key="2">
    <source>
        <dbReference type="Proteomes" id="UP000643672"/>
    </source>
</evidence>
<evidence type="ECO:0000313" key="1">
    <source>
        <dbReference type="EMBL" id="CAB5494945.1"/>
    </source>
</evidence>
<dbReference type="Proteomes" id="UP000643672">
    <property type="component" value="Unassembled WGS sequence"/>
</dbReference>
<name>A0A8H9CF62_9GAMM</name>
<comment type="caution">
    <text evidence="1">The sequence shown here is derived from an EMBL/GenBank/DDBJ whole genome shotgun (WGS) entry which is preliminary data.</text>
</comment>
<reference evidence="1 2" key="1">
    <citation type="submission" date="2020-05" db="EMBL/GenBank/DDBJ databases">
        <authorList>
            <person name="Petersen J."/>
            <person name="Sayavedra L."/>
        </authorList>
    </citation>
    <scope>NUCLEOTIDE SEQUENCE [LARGE SCALE GENOMIC DNA]</scope>
    <source>
        <strain evidence="1">B thermophilus SOXS</strain>
    </source>
</reference>
<protein>
    <submittedName>
        <fullName evidence="1">Uncharacterized protein</fullName>
    </submittedName>
</protein>